<dbReference type="SUPFAM" id="SSF56425">
    <property type="entry name" value="Succinate dehydrogenase/fumarate reductase flavoprotein, catalytic domain"/>
    <property type="match status" value="1"/>
</dbReference>
<dbReference type="NCBIfam" id="TIGR01409">
    <property type="entry name" value="TAT_signal_seq"/>
    <property type="match status" value="1"/>
</dbReference>
<gene>
    <name evidence="6" type="ORF">AAA083_01220</name>
</gene>
<dbReference type="SUPFAM" id="SSF51905">
    <property type="entry name" value="FAD/NAD(P)-binding domain"/>
    <property type="match status" value="1"/>
</dbReference>
<keyword evidence="4" id="KW-0560">Oxidoreductase</keyword>
<feature type="domain" description="FAD-dependent oxidoreductase 2 FAD-binding" evidence="5">
    <location>
        <begin position="74"/>
        <end position="503"/>
    </location>
</feature>
<accession>A0ABV1J939</accession>
<dbReference type="Gene3D" id="3.90.700.10">
    <property type="entry name" value="Succinate dehydrogenase/fumarate reductase flavoprotein, catalytic domain"/>
    <property type="match status" value="1"/>
</dbReference>
<name>A0ABV1J939_9ACTN</name>
<dbReference type="InterPro" id="IPR050315">
    <property type="entry name" value="FAD-oxidoreductase_2"/>
</dbReference>
<keyword evidence="7" id="KW-1185">Reference proteome</keyword>
<dbReference type="EMBL" id="JBBNOP010000001">
    <property type="protein sequence ID" value="MEQ3361589.1"/>
    <property type="molecule type" value="Genomic_DNA"/>
</dbReference>
<dbReference type="RefSeq" id="WP_349227035.1">
    <property type="nucleotide sequence ID" value="NZ_JBBNOP010000001.1"/>
</dbReference>
<evidence type="ECO:0000313" key="6">
    <source>
        <dbReference type="EMBL" id="MEQ3361589.1"/>
    </source>
</evidence>
<comment type="cofactor">
    <cofactor evidence="1">
        <name>FAD</name>
        <dbReference type="ChEBI" id="CHEBI:57692"/>
    </cofactor>
</comment>
<dbReference type="PROSITE" id="PS51318">
    <property type="entry name" value="TAT"/>
    <property type="match status" value="1"/>
</dbReference>
<dbReference type="Pfam" id="PF00890">
    <property type="entry name" value="FAD_binding_2"/>
    <property type="match status" value="1"/>
</dbReference>
<dbReference type="Gene3D" id="3.50.50.60">
    <property type="entry name" value="FAD/NAD(P)-binding domain"/>
    <property type="match status" value="1"/>
</dbReference>
<sequence>MKESISRRNFLKGALATGTVVAGAGLVGCASGGADQSAKADTAGAGAGGAEQGRWSWSVKPDPITDIAEAIECDVLIIGAGAAGVPAAMYAGLEGIDAVVMQKEAVVQTNGQGFGTWNNEWGTEQGIEWNIPATMQAFADLANGKANLTLVRNVLERTGECSKLIIENIPEPKPSPAIVDGYVAYRWLYDNDNSTRYKAFADLYKAMGEKAEENGVRFLYNTPAVQLVVDDAGAVTGAIGEQKGGGYVQVNAAKGVVLCTGDISDDDEMLEAYCPIMLDIPTLHAVPCNTGDGHKMGMWAGAKMDLPSVGLMMHFDPSPLPQGAAPFSAVPWLHVNINAERFTNENVGYQHLATAVAMQPEHRAFQIIDSHLLEHATEYTNGGRPGDAKALEAGVEAGQILKADTIDDLAKQAGLDATKLKATIDRYNELVDKGYDEDFGMDSKFFVFNGIKDAPFYAIERMPAKLAVCGGLACEEHCQVLNEAGEPIEGLYAAGNVQGSFFGYDYPVVGFGGFSLSRAATGAILAVKQMMGTFDEPIA</sequence>
<keyword evidence="2" id="KW-0285">Flavoprotein</keyword>
<dbReference type="InterPro" id="IPR027477">
    <property type="entry name" value="Succ_DH/fumarate_Rdtase_cat_sf"/>
</dbReference>
<keyword evidence="3" id="KW-0274">FAD</keyword>
<dbReference type="Proteomes" id="UP001487305">
    <property type="component" value="Unassembled WGS sequence"/>
</dbReference>
<comment type="caution">
    <text evidence="6">The sequence shown here is derived from an EMBL/GenBank/DDBJ whole genome shotgun (WGS) entry which is preliminary data.</text>
</comment>
<dbReference type="PROSITE" id="PS51257">
    <property type="entry name" value="PROKAR_LIPOPROTEIN"/>
    <property type="match status" value="1"/>
</dbReference>
<dbReference type="PANTHER" id="PTHR43400:SF10">
    <property type="entry name" value="3-OXOSTEROID 1-DEHYDROGENASE"/>
    <property type="match status" value="1"/>
</dbReference>
<evidence type="ECO:0000256" key="4">
    <source>
        <dbReference type="ARBA" id="ARBA00023002"/>
    </source>
</evidence>
<dbReference type="InterPro" id="IPR003953">
    <property type="entry name" value="FAD-dep_OxRdtase_2_FAD-bd"/>
</dbReference>
<dbReference type="InterPro" id="IPR036188">
    <property type="entry name" value="FAD/NAD-bd_sf"/>
</dbReference>
<evidence type="ECO:0000313" key="7">
    <source>
        <dbReference type="Proteomes" id="UP001487305"/>
    </source>
</evidence>
<evidence type="ECO:0000256" key="2">
    <source>
        <dbReference type="ARBA" id="ARBA00022630"/>
    </source>
</evidence>
<protein>
    <submittedName>
        <fullName evidence="6">FAD-binding protein</fullName>
    </submittedName>
</protein>
<dbReference type="PANTHER" id="PTHR43400">
    <property type="entry name" value="FUMARATE REDUCTASE"/>
    <property type="match status" value="1"/>
</dbReference>
<dbReference type="InterPro" id="IPR019546">
    <property type="entry name" value="TAT_signal_bac_arc"/>
</dbReference>
<organism evidence="6 7">
    <name type="scientific">Raoultibacter massiliensis</name>
    <dbReference type="NCBI Taxonomy" id="1852371"/>
    <lineage>
        <taxon>Bacteria</taxon>
        <taxon>Bacillati</taxon>
        <taxon>Actinomycetota</taxon>
        <taxon>Coriobacteriia</taxon>
        <taxon>Eggerthellales</taxon>
        <taxon>Eggerthellaceae</taxon>
        <taxon>Raoultibacter</taxon>
    </lineage>
</organism>
<reference evidence="6 7" key="1">
    <citation type="submission" date="2024-04" db="EMBL/GenBank/DDBJ databases">
        <title>Human intestinal bacterial collection.</title>
        <authorList>
            <person name="Pauvert C."/>
            <person name="Hitch T.C.A."/>
            <person name="Clavel T."/>
        </authorList>
    </citation>
    <scope>NUCLEOTIDE SEQUENCE [LARGE SCALE GENOMIC DNA]</scope>
    <source>
        <strain evidence="6 7">CLA-KB-H42</strain>
    </source>
</reference>
<dbReference type="InterPro" id="IPR006311">
    <property type="entry name" value="TAT_signal"/>
</dbReference>
<proteinExistence type="predicted"/>
<evidence type="ECO:0000259" key="5">
    <source>
        <dbReference type="Pfam" id="PF00890"/>
    </source>
</evidence>
<evidence type="ECO:0000256" key="1">
    <source>
        <dbReference type="ARBA" id="ARBA00001974"/>
    </source>
</evidence>
<evidence type="ECO:0000256" key="3">
    <source>
        <dbReference type="ARBA" id="ARBA00022827"/>
    </source>
</evidence>